<dbReference type="STRING" id="121616.GA0070216_1417"/>
<proteinExistence type="predicted"/>
<sequence>MLDVNHLPRDASVGNLTQVDPLCRWHNVVKLSLRAPIARFPRGRRSGRALSLRHTRETPSVLPVPPGRRALRETRPGRSDPPHRRSAGCPRCVPANRCASRRLARVRCPRPPWWRCSGPCPVPCAARVLSPAPAIHCGDPDWRSWNLPTPSPTAMRWSSWWSGRAVRRDSPPVPRKAPRPRTRARCGPGADPVRHGALGGPIGTGGPARTSPDRPGQDGSGRAGRVGRVGATRGGGTGADQIQRPSSHIRADQSSYGRRVPTKMG</sequence>
<dbReference type="Proteomes" id="UP000198797">
    <property type="component" value="Unassembled WGS sequence"/>
</dbReference>
<feature type="compositionally biased region" description="Basic and acidic residues" evidence="1">
    <location>
        <begin position="70"/>
        <end position="83"/>
    </location>
</feature>
<gene>
    <name evidence="2" type="ORF">GA0070216_1417</name>
</gene>
<evidence type="ECO:0000313" key="3">
    <source>
        <dbReference type="Proteomes" id="UP000198797"/>
    </source>
</evidence>
<feature type="region of interest" description="Disordered" evidence="1">
    <location>
        <begin position="164"/>
        <end position="265"/>
    </location>
</feature>
<keyword evidence="3" id="KW-1185">Reference proteome</keyword>
<dbReference type="EMBL" id="FMCU01000041">
    <property type="protein sequence ID" value="SCF49939.1"/>
    <property type="molecule type" value="Genomic_DNA"/>
</dbReference>
<organism evidence="2 3">
    <name type="scientific">Micromonospora matsumotoense</name>
    <dbReference type="NCBI Taxonomy" id="121616"/>
    <lineage>
        <taxon>Bacteria</taxon>
        <taxon>Bacillati</taxon>
        <taxon>Actinomycetota</taxon>
        <taxon>Actinomycetes</taxon>
        <taxon>Micromonosporales</taxon>
        <taxon>Micromonosporaceae</taxon>
        <taxon>Micromonospora</taxon>
    </lineage>
</organism>
<feature type="region of interest" description="Disordered" evidence="1">
    <location>
        <begin position="48"/>
        <end position="88"/>
    </location>
</feature>
<protein>
    <submittedName>
        <fullName evidence="2">Uncharacterized protein</fullName>
    </submittedName>
</protein>
<reference evidence="3" key="1">
    <citation type="submission" date="2016-06" db="EMBL/GenBank/DDBJ databases">
        <authorList>
            <person name="Varghese N."/>
            <person name="Submissions Spin"/>
        </authorList>
    </citation>
    <scope>NUCLEOTIDE SEQUENCE [LARGE SCALE GENOMIC DNA]</scope>
    <source>
        <strain evidence="3">DSM 44100</strain>
    </source>
</reference>
<dbReference type="AlphaFoldDB" id="A0A1C5AXI9"/>
<accession>A0A1C5AXI9</accession>
<evidence type="ECO:0000313" key="2">
    <source>
        <dbReference type="EMBL" id="SCF49939.1"/>
    </source>
</evidence>
<name>A0A1C5AXI9_9ACTN</name>
<evidence type="ECO:0000256" key="1">
    <source>
        <dbReference type="SAM" id="MobiDB-lite"/>
    </source>
</evidence>
<feature type="compositionally biased region" description="Gly residues" evidence="1">
    <location>
        <begin position="197"/>
        <end position="206"/>
    </location>
</feature>